<evidence type="ECO:0000313" key="3">
    <source>
        <dbReference type="EMBL" id="MBE1561720.1"/>
    </source>
</evidence>
<reference evidence="3 4" key="1">
    <citation type="submission" date="2020-10" db="EMBL/GenBank/DDBJ databases">
        <title>Sequencing the genomes of 1000 actinobacteria strains.</title>
        <authorList>
            <person name="Klenk H.-P."/>
        </authorList>
    </citation>
    <scope>NUCLEOTIDE SEQUENCE [LARGE SCALE GENOMIC DNA]</scope>
    <source>
        <strain evidence="3 4">DSM 43748</strain>
    </source>
</reference>
<evidence type="ECO:0000259" key="2">
    <source>
        <dbReference type="SMART" id="SM01008"/>
    </source>
</evidence>
<dbReference type="Pfam" id="PF01315">
    <property type="entry name" value="Ald_Xan_dh_C"/>
    <property type="match status" value="1"/>
</dbReference>
<dbReference type="SUPFAM" id="SSF54665">
    <property type="entry name" value="CO dehydrogenase molybdoprotein N-domain-like"/>
    <property type="match status" value="1"/>
</dbReference>
<dbReference type="RefSeq" id="WP_192776595.1">
    <property type="nucleotide sequence ID" value="NZ_BAAASY010000011.1"/>
</dbReference>
<dbReference type="InterPro" id="IPR036856">
    <property type="entry name" value="Ald_Oxase/Xan_DH_a/b_sf"/>
</dbReference>
<dbReference type="EMBL" id="JADBEF010000001">
    <property type="protein sequence ID" value="MBE1561720.1"/>
    <property type="molecule type" value="Genomic_DNA"/>
</dbReference>
<dbReference type="SMART" id="SM01008">
    <property type="entry name" value="Ald_Xan_dh_C"/>
    <property type="match status" value="1"/>
</dbReference>
<dbReference type="InterPro" id="IPR008274">
    <property type="entry name" value="AldOxase/xan_DH_MoCoBD1"/>
</dbReference>
<evidence type="ECO:0000256" key="1">
    <source>
        <dbReference type="SAM" id="MobiDB-lite"/>
    </source>
</evidence>
<feature type="domain" description="Aldehyde oxidase/xanthine dehydrogenase a/b hammerhead" evidence="2">
    <location>
        <begin position="36"/>
        <end position="142"/>
    </location>
</feature>
<protein>
    <submittedName>
        <fullName evidence="3">CO/xanthine dehydrogenase Mo-binding subunit</fullName>
    </submittedName>
</protein>
<evidence type="ECO:0000313" key="4">
    <source>
        <dbReference type="Proteomes" id="UP000661607"/>
    </source>
</evidence>
<dbReference type="InterPro" id="IPR037165">
    <property type="entry name" value="AldOxase/xan_DH_Mopterin-bd_sf"/>
</dbReference>
<dbReference type="PANTHER" id="PTHR11908">
    <property type="entry name" value="XANTHINE DEHYDROGENASE"/>
    <property type="match status" value="1"/>
</dbReference>
<dbReference type="InterPro" id="IPR016208">
    <property type="entry name" value="Ald_Oxase/xanthine_DH-like"/>
</dbReference>
<dbReference type="Gene3D" id="3.90.1170.50">
    <property type="entry name" value="Aldehyde oxidase/xanthine dehydrogenase, a/b hammerhead"/>
    <property type="match status" value="1"/>
</dbReference>
<dbReference type="Gene3D" id="3.30.365.10">
    <property type="entry name" value="Aldehyde oxidase/xanthine dehydrogenase, molybdopterin binding domain"/>
    <property type="match status" value="4"/>
</dbReference>
<name>A0ABR9KIT5_9ACTN</name>
<dbReference type="SUPFAM" id="SSF56003">
    <property type="entry name" value="Molybdenum cofactor-binding domain"/>
    <property type="match status" value="1"/>
</dbReference>
<feature type="compositionally biased region" description="Low complexity" evidence="1">
    <location>
        <begin position="1"/>
        <end position="16"/>
    </location>
</feature>
<sequence>MTQTASTGTASPGTASRVGQGVGESAGRPDATLKVTGEFAYSSDLWLEGMVWGVTLRSPHPSAWIRSIDIGPALAVPGVLAVLTHEDVRGEKFYGLEHKDQPVLAIDQVRYQGEPVALVAAEHPETARRAAAAIVVDYEVREAVTDPRLATEFVRRQPVRVGDTFEAEVVVTGEYEVGMQDQAFLGPESGLAVPAEDGGVDLYIATQWLHVDRDQLAPCLGLPPEKVRLSLAGVGGAFGAREDLSMQVHACMLALRLNRPVKIVYGREESFFGHVHRHPAWMRYEHGATRDGELVYVKAEILLDGGAYCSSSPAVVGNAASLGVGPYEVPNVDIVATGVYTNNPPCGAMRGFGAVQACYAYESQMDQLAAACGLSPVEIRIRNAVSQGSALATGQIIDSPAPLADMLRELAAMPMPPAASADLRDLPGGVSQTTHGEGVRRGVGYGVGIKNICFSEGFDDYSTARVRAELIGGEPHVTVHTAAAEVGQGLVTIQAQIARTELGIDRVTLATADTQVGSAGSSSASRQSYVTGGAVKAACEAVRERFNGLPPALALEKFGPIEETREYRHRPTYPMDPVTGQADSHTQLALCVHRAVVDVDVELGLVKVVELAAVQDVGKMLNPLALEGQIHGGSAQGLGLALMEEIQVRDGQVLNPSFTDYLIPTILDMPPMRLSILENPDPAAPYGLRGAGEPPTLSSTPAIVAAVRDATGVPLTRVPVRPEHLVG</sequence>
<keyword evidence="4" id="KW-1185">Reference proteome</keyword>
<gene>
    <name evidence="3" type="ORF">H4W81_004499</name>
</gene>
<dbReference type="PANTHER" id="PTHR11908:SF157">
    <property type="entry name" value="XANTHINE DEHYDROGENASE SUBUNIT D-RELATED"/>
    <property type="match status" value="1"/>
</dbReference>
<dbReference type="Proteomes" id="UP000661607">
    <property type="component" value="Unassembled WGS sequence"/>
</dbReference>
<accession>A0ABR9KIT5</accession>
<dbReference type="Pfam" id="PF20256">
    <property type="entry name" value="MoCoBD_2"/>
    <property type="match status" value="1"/>
</dbReference>
<dbReference type="Pfam" id="PF02738">
    <property type="entry name" value="MoCoBD_1"/>
    <property type="match status" value="1"/>
</dbReference>
<proteinExistence type="predicted"/>
<feature type="region of interest" description="Disordered" evidence="1">
    <location>
        <begin position="1"/>
        <end position="29"/>
    </location>
</feature>
<comment type="caution">
    <text evidence="3">The sequence shown here is derived from an EMBL/GenBank/DDBJ whole genome shotgun (WGS) entry which is preliminary data.</text>
</comment>
<dbReference type="InterPro" id="IPR000674">
    <property type="entry name" value="Ald_Oxase/Xan_DH_a/b"/>
</dbReference>
<dbReference type="InterPro" id="IPR046867">
    <property type="entry name" value="AldOxase/xan_DH_MoCoBD2"/>
</dbReference>
<organism evidence="3 4">
    <name type="scientific">Nonomuraea africana</name>
    <dbReference type="NCBI Taxonomy" id="46171"/>
    <lineage>
        <taxon>Bacteria</taxon>
        <taxon>Bacillati</taxon>
        <taxon>Actinomycetota</taxon>
        <taxon>Actinomycetes</taxon>
        <taxon>Streptosporangiales</taxon>
        <taxon>Streptosporangiaceae</taxon>
        <taxon>Nonomuraea</taxon>
    </lineage>
</organism>